<evidence type="ECO:0000259" key="6">
    <source>
        <dbReference type="PROSITE" id="PS50157"/>
    </source>
</evidence>
<proteinExistence type="predicted"/>
<dbReference type="PROSITE" id="PS00028">
    <property type="entry name" value="ZINC_FINGER_C2H2_1"/>
    <property type="match status" value="1"/>
</dbReference>
<keyword evidence="4" id="KW-0862">Zinc</keyword>
<accession>A0A0G4PSP6</accession>
<name>A0A0G4PSP6_PENC3</name>
<dbReference type="AlphaFoldDB" id="A0A0G4PSP6"/>
<evidence type="ECO:0000256" key="4">
    <source>
        <dbReference type="ARBA" id="ARBA00022833"/>
    </source>
</evidence>
<dbReference type="GO" id="GO:0000981">
    <property type="term" value="F:DNA-binding transcription factor activity, RNA polymerase II-specific"/>
    <property type="evidence" value="ECO:0007669"/>
    <property type="project" value="UniProtKB-ARBA"/>
</dbReference>
<dbReference type="Proteomes" id="UP000053732">
    <property type="component" value="Unassembled WGS sequence"/>
</dbReference>
<evidence type="ECO:0000256" key="5">
    <source>
        <dbReference type="PROSITE-ProRule" id="PRU00042"/>
    </source>
</evidence>
<dbReference type="PANTHER" id="PTHR14003">
    <property type="entry name" value="TRANSCRIPTIONAL REPRESSOR PROTEIN YY"/>
    <property type="match status" value="1"/>
</dbReference>
<dbReference type="FunFam" id="3.30.160.60:FF:000125">
    <property type="entry name" value="Putative zinc finger protein 143"/>
    <property type="match status" value="1"/>
</dbReference>
<keyword evidence="8" id="KW-1185">Reference proteome</keyword>
<dbReference type="PANTHER" id="PTHR14003:SF22">
    <property type="entry name" value="FINGER DOMAIN PROTEIN, PUTATIVE (AFU_ORTHOLOGUE AFUA_4G11480)-RELATED"/>
    <property type="match status" value="1"/>
</dbReference>
<protein>
    <submittedName>
        <fullName evidence="7">Zinc finger, C2H2-type/integrase, DNA-binding</fullName>
    </submittedName>
</protein>
<dbReference type="Pfam" id="PF00096">
    <property type="entry name" value="zf-C2H2"/>
    <property type="match status" value="1"/>
</dbReference>
<evidence type="ECO:0000256" key="3">
    <source>
        <dbReference type="ARBA" id="ARBA00022771"/>
    </source>
</evidence>
<dbReference type="InterPro" id="IPR013087">
    <property type="entry name" value="Znf_C2H2_type"/>
</dbReference>
<reference evidence="7 8" key="1">
    <citation type="journal article" date="2014" name="Nat. Commun.">
        <title>Multiple recent horizontal transfers of a large genomic region in cheese making fungi.</title>
        <authorList>
            <person name="Cheeseman K."/>
            <person name="Ropars J."/>
            <person name="Renault P."/>
            <person name="Dupont J."/>
            <person name="Gouzy J."/>
            <person name="Branca A."/>
            <person name="Abraham A.L."/>
            <person name="Ceppi M."/>
            <person name="Conseiller E."/>
            <person name="Debuchy R."/>
            <person name="Malagnac F."/>
            <person name="Goarin A."/>
            <person name="Silar P."/>
            <person name="Lacoste S."/>
            <person name="Sallet E."/>
            <person name="Bensimon A."/>
            <person name="Giraud T."/>
            <person name="Brygoo Y."/>
        </authorList>
    </citation>
    <scope>NUCLEOTIDE SEQUENCE [LARGE SCALE GENOMIC DNA]</scope>
    <source>
        <strain evidence="8">FM 013</strain>
    </source>
</reference>
<dbReference type="InterPro" id="IPR036236">
    <property type="entry name" value="Znf_C2H2_sf"/>
</dbReference>
<dbReference type="SUPFAM" id="SSF57667">
    <property type="entry name" value="beta-beta-alpha zinc fingers"/>
    <property type="match status" value="1"/>
</dbReference>
<dbReference type="GO" id="GO:0000978">
    <property type="term" value="F:RNA polymerase II cis-regulatory region sequence-specific DNA binding"/>
    <property type="evidence" value="ECO:0007669"/>
    <property type="project" value="TreeGrafter"/>
</dbReference>
<evidence type="ECO:0000313" key="7">
    <source>
        <dbReference type="EMBL" id="CRL29494.1"/>
    </source>
</evidence>
<evidence type="ECO:0000313" key="8">
    <source>
        <dbReference type="Proteomes" id="UP000053732"/>
    </source>
</evidence>
<evidence type="ECO:0000256" key="1">
    <source>
        <dbReference type="ARBA" id="ARBA00022723"/>
    </source>
</evidence>
<dbReference type="STRING" id="1429867.A0A0G4PSP6"/>
<sequence>MHSAQGGAGRKIISVASNPVQTPTAPMRSCEVEMQPAIALHANTEAISLIATTDRNYCLPTTPFNALPRGGFYILGRKSDLSRHYSIHTNERLYHCSVKGCNKSFIQRSALTVHSRAHTGEKPHLCDQVDCKKAFSDVRGVDR</sequence>
<keyword evidence="3 5" id="KW-0863">Zinc-finger</keyword>
<keyword evidence="7" id="KW-0238">DNA-binding</keyword>
<dbReference type="GO" id="GO:0005667">
    <property type="term" value="C:transcription regulator complex"/>
    <property type="evidence" value="ECO:0007669"/>
    <property type="project" value="TreeGrafter"/>
</dbReference>
<keyword evidence="1" id="KW-0479">Metal-binding</keyword>
<dbReference type="GO" id="GO:0000785">
    <property type="term" value="C:chromatin"/>
    <property type="evidence" value="ECO:0007669"/>
    <property type="project" value="TreeGrafter"/>
</dbReference>
<dbReference type="GO" id="GO:0008270">
    <property type="term" value="F:zinc ion binding"/>
    <property type="evidence" value="ECO:0007669"/>
    <property type="project" value="UniProtKB-KW"/>
</dbReference>
<evidence type="ECO:0000256" key="2">
    <source>
        <dbReference type="ARBA" id="ARBA00022737"/>
    </source>
</evidence>
<dbReference type="Gene3D" id="3.30.160.60">
    <property type="entry name" value="Classic Zinc Finger"/>
    <property type="match status" value="2"/>
</dbReference>
<feature type="domain" description="C2H2-type" evidence="6">
    <location>
        <begin position="94"/>
        <end position="123"/>
    </location>
</feature>
<gene>
    <name evidence="7" type="ORF">PCAMFM013_S036g000078</name>
</gene>
<dbReference type="EMBL" id="HG793169">
    <property type="protein sequence ID" value="CRL29494.1"/>
    <property type="molecule type" value="Genomic_DNA"/>
</dbReference>
<keyword evidence="2" id="KW-0677">Repeat</keyword>
<dbReference type="PROSITE" id="PS50157">
    <property type="entry name" value="ZINC_FINGER_C2H2_2"/>
    <property type="match status" value="1"/>
</dbReference>
<dbReference type="SMART" id="SM00355">
    <property type="entry name" value="ZnF_C2H2"/>
    <property type="match status" value="1"/>
</dbReference>
<organism evidence="7 8">
    <name type="scientific">Penicillium camemberti (strain FM 013)</name>
    <dbReference type="NCBI Taxonomy" id="1429867"/>
    <lineage>
        <taxon>Eukaryota</taxon>
        <taxon>Fungi</taxon>
        <taxon>Dikarya</taxon>
        <taxon>Ascomycota</taxon>
        <taxon>Pezizomycotina</taxon>
        <taxon>Eurotiomycetes</taxon>
        <taxon>Eurotiomycetidae</taxon>
        <taxon>Eurotiales</taxon>
        <taxon>Aspergillaceae</taxon>
        <taxon>Penicillium</taxon>
    </lineage>
</organism>